<dbReference type="EMBL" id="CP047588">
    <property type="protein sequence ID" value="QIE01794.1"/>
    <property type="molecule type" value="Genomic_DNA"/>
</dbReference>
<evidence type="ECO:0000256" key="10">
    <source>
        <dbReference type="HAMAP-Rule" id="MF_00164"/>
    </source>
</evidence>
<dbReference type="PROSITE" id="PS51278">
    <property type="entry name" value="GATASE_TYPE_2"/>
    <property type="match status" value="1"/>
</dbReference>
<dbReference type="InterPro" id="IPR029055">
    <property type="entry name" value="Ntn_hydrolases_N"/>
</dbReference>
<feature type="domain" description="SIS" evidence="12">
    <location>
        <begin position="288"/>
        <end position="428"/>
    </location>
</feature>
<evidence type="ECO:0000259" key="12">
    <source>
        <dbReference type="PROSITE" id="PS51464"/>
    </source>
</evidence>
<dbReference type="Proteomes" id="UP000502958">
    <property type="component" value="Chromosome"/>
</dbReference>
<comment type="subunit">
    <text evidence="10">Homodimer.</text>
</comment>
<dbReference type="Gene3D" id="3.60.20.10">
    <property type="entry name" value="Glutamine Phosphoribosylpyrophosphate, subunit 1, domain 1"/>
    <property type="match status" value="1"/>
</dbReference>
<dbReference type="InterPro" id="IPR035490">
    <property type="entry name" value="GlmS/FrlB_SIS"/>
</dbReference>
<feature type="active site" description="Nucleophile; for GATase activity" evidence="10">
    <location>
        <position position="2"/>
    </location>
</feature>
<dbReference type="GO" id="GO:0097367">
    <property type="term" value="F:carbohydrate derivative binding"/>
    <property type="evidence" value="ECO:0007669"/>
    <property type="project" value="InterPro"/>
</dbReference>
<dbReference type="AlphaFoldDB" id="A0A6C1F9X0"/>
<evidence type="ECO:0000313" key="14">
    <source>
        <dbReference type="Proteomes" id="UP000502958"/>
    </source>
</evidence>
<evidence type="ECO:0000256" key="8">
    <source>
        <dbReference type="ARBA" id="ARBA00022737"/>
    </source>
</evidence>
<comment type="catalytic activity">
    <reaction evidence="1 10">
        <text>D-fructose 6-phosphate + L-glutamine = D-glucosamine 6-phosphate + L-glutamate</text>
        <dbReference type="Rhea" id="RHEA:13237"/>
        <dbReference type="ChEBI" id="CHEBI:29985"/>
        <dbReference type="ChEBI" id="CHEBI:58359"/>
        <dbReference type="ChEBI" id="CHEBI:58725"/>
        <dbReference type="ChEBI" id="CHEBI:61527"/>
        <dbReference type="EC" id="2.6.1.16"/>
    </reaction>
</comment>
<sequence>MCGIIAAVTKRNITNILINGMKKLEYRGYDSSGLAIIDNQNNIIRIRCVGKVNALIKKINSMKISGNIGVAHTRWATHGKVSTENTHPHISSNIIIVHNGIIENFSILRVFLKKQGYQFYSDTDTEVIAHLLHWEQNKKKYCLKEVIQNSIKKLYGNYSMVVMDKNNPSKLIAIRSGSPLVIGLGIEENFIASDQIALLHVTKRFIYLEEGDIAIIKNNKIDIFNKYNIKINRKEIVSTIKYKSIKKGKYHYYMEKEIYEQPYSIQNTLKNRLKDNETIHFDELDLEKDNLLINTEHIHIVACGTSYNAAMVAKYWFESLANIPCDVEIASEFSSRKLVVRKNSLFITLSQSGETADTLSALRYSKNLNYLGNLTICNMEGSSLVKESDCYILTKAGLEIGVASTKSFTTQLTVLLMLIAKIITLKKINDNTSKAIIKTIQNLPQKIQEILKKTQDIKNIAQNLSNKNNILFLGRGDQYPIAIEGALKLKEISYIHAEAYASGELKHGPLALIDENMPVIMIAPKNSLLLKNQQNIKEISARGGIVYILSDQKFDYEDNINIIKLPHIEELIAPICYVVPLQLLAYYIALIKGKNIDQPRNLAKSVTVS</sequence>
<dbReference type="InterPro" id="IPR017932">
    <property type="entry name" value="GATase_2_dom"/>
</dbReference>
<evidence type="ECO:0000313" key="13">
    <source>
        <dbReference type="EMBL" id="QIE01794.1"/>
    </source>
</evidence>
<keyword evidence="7 10" id="KW-0808">Transferase</keyword>
<evidence type="ECO:0000256" key="9">
    <source>
        <dbReference type="ARBA" id="ARBA00022962"/>
    </source>
</evidence>
<dbReference type="NCBIfam" id="NF001484">
    <property type="entry name" value="PRK00331.1"/>
    <property type="match status" value="1"/>
</dbReference>
<evidence type="ECO:0000256" key="4">
    <source>
        <dbReference type="ARBA" id="ARBA00016090"/>
    </source>
</evidence>
<dbReference type="GO" id="GO:0006002">
    <property type="term" value="P:fructose 6-phosphate metabolic process"/>
    <property type="evidence" value="ECO:0007669"/>
    <property type="project" value="TreeGrafter"/>
</dbReference>
<dbReference type="InterPro" id="IPR001347">
    <property type="entry name" value="SIS_dom"/>
</dbReference>
<dbReference type="CDD" id="cd05008">
    <property type="entry name" value="SIS_GlmS_GlmD_1"/>
    <property type="match status" value="1"/>
</dbReference>
<evidence type="ECO:0000256" key="3">
    <source>
        <dbReference type="ARBA" id="ARBA00012916"/>
    </source>
</evidence>
<protein>
    <recommendedName>
        <fullName evidence="4 10">Glutamine--fructose-6-phosphate aminotransferase [isomerizing]</fullName>
        <ecNumber evidence="3 10">2.6.1.16</ecNumber>
    </recommendedName>
    <alternativeName>
        <fullName evidence="10">D-fructose-6-phosphate amidotransferase</fullName>
    </alternativeName>
    <alternativeName>
        <fullName evidence="10">GFAT</fullName>
    </alternativeName>
    <alternativeName>
        <fullName evidence="10">Glucosamine-6-phosphate synthase</fullName>
    </alternativeName>
    <alternativeName>
        <fullName evidence="10">Hexosephosphate aminotransferase</fullName>
    </alternativeName>
    <alternativeName>
        <fullName evidence="10">L-glutamine--D-fructose-6-phosphate amidotransferase</fullName>
    </alternativeName>
</protein>
<dbReference type="GO" id="GO:0006487">
    <property type="term" value="P:protein N-linked glycosylation"/>
    <property type="evidence" value="ECO:0007669"/>
    <property type="project" value="TreeGrafter"/>
</dbReference>
<feature type="active site" description="For Fru-6P isomerization activity" evidence="10">
    <location>
        <position position="604"/>
    </location>
</feature>
<evidence type="ECO:0000256" key="7">
    <source>
        <dbReference type="ARBA" id="ARBA00022679"/>
    </source>
</evidence>
<feature type="domain" description="Glutamine amidotransferase type-2" evidence="11">
    <location>
        <begin position="2"/>
        <end position="219"/>
    </location>
</feature>
<dbReference type="InterPro" id="IPR046348">
    <property type="entry name" value="SIS_dom_sf"/>
</dbReference>
<dbReference type="Pfam" id="PF13522">
    <property type="entry name" value="GATase_6"/>
    <property type="match status" value="1"/>
</dbReference>
<evidence type="ECO:0000256" key="6">
    <source>
        <dbReference type="ARBA" id="ARBA00022576"/>
    </source>
</evidence>
<comment type="function">
    <text evidence="10">Catalyzes the first step in hexosamine metabolism, converting fructose-6P into glucosamine-6P using glutamine as a nitrogen source.</text>
</comment>
<evidence type="ECO:0000256" key="2">
    <source>
        <dbReference type="ARBA" id="ARBA00004496"/>
    </source>
</evidence>
<dbReference type="CDD" id="cd05009">
    <property type="entry name" value="SIS_GlmS_GlmD_2"/>
    <property type="match status" value="1"/>
</dbReference>
<organism evidence="13 14">
    <name type="scientific">Buchnera aphidicola subsp. Uroleucon sonchi</name>
    <dbReference type="NCBI Taxonomy" id="118118"/>
    <lineage>
        <taxon>Bacteria</taxon>
        <taxon>Pseudomonadati</taxon>
        <taxon>Pseudomonadota</taxon>
        <taxon>Gammaproteobacteria</taxon>
        <taxon>Enterobacterales</taxon>
        <taxon>Erwiniaceae</taxon>
        <taxon>Buchnera</taxon>
    </lineage>
</organism>
<name>A0A6C1F9X0_BUCUN</name>
<dbReference type="InterPro" id="IPR047084">
    <property type="entry name" value="GFAT_N"/>
</dbReference>
<dbReference type="EC" id="2.6.1.16" evidence="3 10"/>
<dbReference type="GO" id="GO:0004360">
    <property type="term" value="F:glutamine-fructose-6-phosphate transaminase (isomerizing) activity"/>
    <property type="evidence" value="ECO:0007669"/>
    <property type="project" value="UniProtKB-UniRule"/>
</dbReference>
<dbReference type="GO" id="GO:0005829">
    <property type="term" value="C:cytosol"/>
    <property type="evidence" value="ECO:0007669"/>
    <property type="project" value="TreeGrafter"/>
</dbReference>
<dbReference type="Gene3D" id="3.40.50.10490">
    <property type="entry name" value="Glucose-6-phosphate isomerase like protein, domain 1"/>
    <property type="match status" value="2"/>
</dbReference>
<keyword evidence="8" id="KW-0677">Repeat</keyword>
<dbReference type="SUPFAM" id="SSF56235">
    <property type="entry name" value="N-terminal nucleophile aminohydrolases (Ntn hydrolases)"/>
    <property type="match status" value="1"/>
</dbReference>
<dbReference type="InterPro" id="IPR035466">
    <property type="entry name" value="GlmS/AgaS_SIS"/>
</dbReference>
<dbReference type="PROSITE" id="PS51464">
    <property type="entry name" value="SIS"/>
    <property type="match status" value="2"/>
</dbReference>
<dbReference type="PANTHER" id="PTHR10937:SF0">
    <property type="entry name" value="GLUTAMINE--FRUCTOSE-6-PHOSPHATE TRANSAMINASE (ISOMERIZING)"/>
    <property type="match status" value="1"/>
</dbReference>
<proteinExistence type="inferred from homology"/>
<keyword evidence="6 10" id="KW-0032">Aminotransferase</keyword>
<accession>A0A6C1F9X0</accession>
<feature type="domain" description="SIS" evidence="12">
    <location>
        <begin position="460"/>
        <end position="599"/>
    </location>
</feature>
<feature type="initiator methionine" description="Removed" evidence="10">
    <location>
        <position position="1"/>
    </location>
</feature>
<keyword evidence="5 10" id="KW-0963">Cytoplasm</keyword>
<dbReference type="CDD" id="cd00714">
    <property type="entry name" value="GFAT"/>
    <property type="match status" value="1"/>
</dbReference>
<dbReference type="InterPro" id="IPR005855">
    <property type="entry name" value="GFAT"/>
</dbReference>
<dbReference type="SUPFAM" id="SSF53697">
    <property type="entry name" value="SIS domain"/>
    <property type="match status" value="1"/>
</dbReference>
<dbReference type="RefSeq" id="WP_163118857.1">
    <property type="nucleotide sequence ID" value="NZ_CP047588.1"/>
</dbReference>
<dbReference type="GO" id="GO:0006047">
    <property type="term" value="P:UDP-N-acetylglucosamine metabolic process"/>
    <property type="evidence" value="ECO:0007669"/>
    <property type="project" value="TreeGrafter"/>
</dbReference>
<reference evidence="13 14" key="1">
    <citation type="submission" date="2020-01" db="EMBL/GenBank/DDBJ databases">
        <title>Complete genome of Buchnera aphidicola isolated from Chaitophorus populeti.</title>
        <authorList>
            <person name="Park J."/>
            <person name="Xi H."/>
        </authorList>
    </citation>
    <scope>NUCLEOTIDE SEQUENCE [LARGE SCALE GENOMIC DNA]</scope>
    <source>
        <strain evidence="13 14">UsonBac</strain>
    </source>
</reference>
<evidence type="ECO:0000256" key="1">
    <source>
        <dbReference type="ARBA" id="ARBA00001031"/>
    </source>
</evidence>
<keyword evidence="9" id="KW-0315">Glutamine amidotransferase</keyword>
<dbReference type="NCBIfam" id="TIGR01135">
    <property type="entry name" value="glmS"/>
    <property type="match status" value="1"/>
</dbReference>
<dbReference type="FunFam" id="3.60.20.10:FF:000006">
    <property type="entry name" value="Glutamine--fructose-6-phosphate aminotransferase [isomerizing]"/>
    <property type="match status" value="1"/>
</dbReference>
<dbReference type="FunFam" id="3.40.50.10490:FF:000001">
    <property type="entry name" value="Glutamine--fructose-6-phosphate aminotransferase [isomerizing]"/>
    <property type="match status" value="1"/>
</dbReference>
<dbReference type="GO" id="GO:0005975">
    <property type="term" value="P:carbohydrate metabolic process"/>
    <property type="evidence" value="ECO:0007669"/>
    <property type="project" value="UniProtKB-UniRule"/>
</dbReference>
<comment type="subcellular location">
    <subcellularLocation>
        <location evidence="2 10">Cytoplasm</location>
    </subcellularLocation>
</comment>
<evidence type="ECO:0000256" key="5">
    <source>
        <dbReference type="ARBA" id="ARBA00022490"/>
    </source>
</evidence>
<dbReference type="PANTHER" id="PTHR10937">
    <property type="entry name" value="GLUCOSAMINE--FRUCTOSE-6-PHOSPHATE AMINOTRANSFERASE, ISOMERIZING"/>
    <property type="match status" value="1"/>
</dbReference>
<dbReference type="Pfam" id="PF01380">
    <property type="entry name" value="SIS"/>
    <property type="match status" value="2"/>
</dbReference>
<evidence type="ECO:0000259" key="11">
    <source>
        <dbReference type="PROSITE" id="PS51278"/>
    </source>
</evidence>
<dbReference type="HAMAP" id="MF_00164">
    <property type="entry name" value="GlmS"/>
    <property type="match status" value="1"/>
</dbReference>
<gene>
    <name evidence="10 13" type="primary">glmS</name>
    <name evidence="13" type="ORF">GUU85_00130</name>
</gene>